<organism evidence="3">
    <name type="scientific">Apophua simplicipes ichnovirus</name>
    <dbReference type="NCBI Taxonomy" id="1329648"/>
    <lineage>
        <taxon>Viruses</taxon>
        <taxon>Viruses incertae sedis</taxon>
        <taxon>Polydnaviriformidae</taxon>
        <taxon>Ichnoviriform</taxon>
    </lineage>
</organism>
<dbReference type="EMBL" id="KC752259">
    <property type="protein sequence ID" value="AGQ20170.1"/>
    <property type="molecule type" value="Genomic_DNA"/>
</dbReference>
<evidence type="ECO:0000313" key="3">
    <source>
        <dbReference type="EMBL" id="AGQ20170.1"/>
    </source>
</evidence>
<reference evidence="3" key="1">
    <citation type="journal article" date="2013" name="J. Gen. Virol.">
        <title>Ultrastructural and genomic characterization of a second banchine polydnavirus confirms the existence of shared features within this ichnovirus lineage.</title>
        <authorList>
            <person name="Djoumad A."/>
            <person name="Stoltz D."/>
            <person name="Beliveau C."/>
            <person name="Boyle B."/>
            <person name="Kuhn L."/>
            <person name="Cusson M."/>
        </authorList>
    </citation>
    <scope>NUCLEOTIDE SEQUENCE</scope>
</reference>
<keyword evidence="2" id="KW-0812">Transmembrane</keyword>
<evidence type="ECO:0000256" key="2">
    <source>
        <dbReference type="SAM" id="Phobius"/>
    </source>
</evidence>
<sequence>MFVASTLNSASVNFVVDGRLWSEFHQMENPNHVFGYEKTLTDVKVHNDQNDEREEIQSPSPTGPIENVRDRSPPIYGITKTIKVAMDDKIEKENSKRYEIVDIDQSTEDMNLNEESKMLSKKKSKINVAISGWNFLNSLSNPDDIPEHVVLYRTRKDVFKTFKQIYAKQMFLTCVRETSSRRNAKLLSLWFWRILSLILAISFLLVYINSTRSVHHIHHIFSWNIQ</sequence>
<evidence type="ECO:0000256" key="1">
    <source>
        <dbReference type="SAM" id="MobiDB-lite"/>
    </source>
</evidence>
<feature type="region of interest" description="Disordered" evidence="1">
    <location>
        <begin position="48"/>
        <end position="72"/>
    </location>
</feature>
<proteinExistence type="predicted"/>
<protein>
    <submittedName>
        <fullName evidence="3">AsIV-cont00053-ORF2</fullName>
    </submittedName>
</protein>
<keyword evidence="2" id="KW-0472">Membrane</keyword>
<name>S5DT09_9VIRU</name>
<feature type="transmembrane region" description="Helical" evidence="2">
    <location>
        <begin position="190"/>
        <end position="208"/>
    </location>
</feature>
<keyword evidence="2" id="KW-1133">Transmembrane helix</keyword>
<accession>S5DT09</accession>